<keyword evidence="1" id="KW-0175">Coiled coil</keyword>
<dbReference type="CDD" id="cd00055">
    <property type="entry name" value="EGF_Lam"/>
    <property type="match status" value="1"/>
</dbReference>
<evidence type="ECO:0000256" key="2">
    <source>
        <dbReference type="SAM" id="MobiDB-lite"/>
    </source>
</evidence>
<dbReference type="SUPFAM" id="SSF50156">
    <property type="entry name" value="PDZ domain-like"/>
    <property type="match status" value="1"/>
</dbReference>
<feature type="transmembrane region" description="Helical" evidence="3">
    <location>
        <begin position="1080"/>
        <end position="1102"/>
    </location>
</feature>
<keyword evidence="3" id="KW-0812">Transmembrane</keyword>
<evidence type="ECO:0000313" key="6">
    <source>
        <dbReference type="Proteomes" id="UP000601435"/>
    </source>
</evidence>
<dbReference type="SMART" id="SM01411">
    <property type="entry name" value="Ephrin_rec_like"/>
    <property type="match status" value="2"/>
</dbReference>
<keyword evidence="3" id="KW-0472">Membrane</keyword>
<dbReference type="Pfam" id="PF07699">
    <property type="entry name" value="Ephrin_rec_like"/>
    <property type="match status" value="1"/>
</dbReference>
<dbReference type="CDD" id="cd22265">
    <property type="entry name" value="UDM1_RNF168"/>
    <property type="match status" value="1"/>
</dbReference>
<feature type="transmembrane region" description="Helical" evidence="3">
    <location>
        <begin position="1049"/>
        <end position="1068"/>
    </location>
</feature>
<dbReference type="EMBL" id="CAJNJA010080364">
    <property type="protein sequence ID" value="CAE7927385.1"/>
    <property type="molecule type" value="Genomic_DNA"/>
</dbReference>
<feature type="region of interest" description="Disordered" evidence="2">
    <location>
        <begin position="1903"/>
        <end position="1958"/>
    </location>
</feature>
<dbReference type="InterPro" id="IPR036034">
    <property type="entry name" value="PDZ_sf"/>
</dbReference>
<dbReference type="PANTHER" id="PTHR46967">
    <property type="entry name" value="INSULIN-LIKE GROWTH FACTOR BINDING PROTEIN,N-TERMINAL"/>
    <property type="match status" value="1"/>
</dbReference>
<feature type="transmembrane region" description="Helical" evidence="3">
    <location>
        <begin position="1339"/>
        <end position="1362"/>
    </location>
</feature>
<feature type="transmembrane region" description="Helical" evidence="3">
    <location>
        <begin position="1374"/>
        <end position="1394"/>
    </location>
</feature>
<gene>
    <name evidence="5" type="ORF">SNEC2469_LOCUS32160</name>
</gene>
<evidence type="ECO:0000256" key="3">
    <source>
        <dbReference type="SAM" id="Phobius"/>
    </source>
</evidence>
<dbReference type="OrthoDB" id="431734at2759"/>
<keyword evidence="6" id="KW-1185">Reference proteome</keyword>
<feature type="coiled-coil region" evidence="1">
    <location>
        <begin position="1700"/>
        <end position="1832"/>
    </location>
</feature>
<dbReference type="Proteomes" id="UP000601435">
    <property type="component" value="Unassembled WGS sequence"/>
</dbReference>
<feature type="transmembrane region" description="Helical" evidence="3">
    <location>
        <begin position="1187"/>
        <end position="1207"/>
    </location>
</feature>
<reference evidence="5" key="1">
    <citation type="submission" date="2021-02" db="EMBL/GenBank/DDBJ databases">
        <authorList>
            <person name="Dougan E. K."/>
            <person name="Rhodes N."/>
            <person name="Thang M."/>
            <person name="Chan C."/>
        </authorList>
    </citation>
    <scope>NUCLEOTIDE SEQUENCE</scope>
</reference>
<feature type="transmembrane region" description="Helical" evidence="3">
    <location>
        <begin position="1122"/>
        <end position="1140"/>
    </location>
</feature>
<evidence type="ECO:0000256" key="1">
    <source>
        <dbReference type="SAM" id="Coils"/>
    </source>
</evidence>
<dbReference type="PANTHER" id="PTHR46967:SF2">
    <property type="entry name" value="SUSHI, VON WILLEBRAND FACTOR TYPE A, EGF AND PENTRAXIN DOMAIN-CONTAINING PROTEIN 1-LIKE"/>
    <property type="match status" value="1"/>
</dbReference>
<proteinExistence type="predicted"/>
<protein>
    <recommendedName>
        <fullName evidence="4">Tyrosine-protein kinase ephrin type A/B receptor-like domain-containing protein</fullName>
    </recommendedName>
</protein>
<feature type="transmembrane region" description="Helical" evidence="3">
    <location>
        <begin position="836"/>
        <end position="861"/>
    </location>
</feature>
<feature type="domain" description="Tyrosine-protein kinase ephrin type A/B receptor-like" evidence="4">
    <location>
        <begin position="640"/>
        <end position="676"/>
    </location>
</feature>
<feature type="transmembrane region" description="Helical" evidence="3">
    <location>
        <begin position="1438"/>
        <end position="1461"/>
    </location>
</feature>
<evidence type="ECO:0000313" key="5">
    <source>
        <dbReference type="EMBL" id="CAE7927385.1"/>
    </source>
</evidence>
<dbReference type="CDD" id="cd00185">
    <property type="entry name" value="TNFRSF"/>
    <property type="match status" value="1"/>
</dbReference>
<comment type="caution">
    <text evidence="5">The sequence shown here is derived from an EMBL/GenBank/DDBJ whole genome shotgun (WGS) entry which is preliminary data.</text>
</comment>
<dbReference type="Gene3D" id="2.10.50.10">
    <property type="entry name" value="Tumor Necrosis Factor Receptor, subunit A, domain 2"/>
    <property type="match status" value="1"/>
</dbReference>
<evidence type="ECO:0000259" key="4">
    <source>
        <dbReference type="Pfam" id="PF07699"/>
    </source>
</evidence>
<name>A0A813BY75_9DINO</name>
<sequence>MGGIVFQWHAGEMGVAISNGHDVIVVWTQCLGSLAEIQTFEQVATGIVMLLSQHERACGVEKAVGEVADTEVNFTVAPVSDFATMTYNNPEYEFHNFSYEKQADGARLLMLTSSLDVTAFNVSFTDTKLAILKITVTPASGASYSVEGDEVKFDMEKDPVTQLTDINVRYDDKHRGAGTVSASYSVNWTTTKVKMKMSGVDFDMEYKITFQTPTVTPQVLTPTLTASGQSRNLMTVLGNVPTTASVIAQVSDPADFIRLSLRKVGEETQEPPGFCEQQIFDEGWTKLDCVVTLTPLKKESLVLEIQVKNFTSTLWQLAGDFSMTGQVDFQAPTVTGLFTRDASGAQSNGVVVEQVMTSDPVFYLQGQNFASLMDLSLTYVDSKIYQLWLVLDWASNSRLLFCSSVEYVSDTELKCFITSCLDARNVPAAPEVVLQIGDLESTSVIGGQLTLPQPQISLITPATIFDAGSGLRYSEIEIEGVSFGEFLAADGDFQAACLSWQTKLSGLLAADSSRRLSLADQIPALQMLGTASVTVGLATCTVQVQNNSYVKCSMTSPRRASREAPAAGELLGRIISENVDVNVILKVGSLEEMNKPVLPTQISQCEQEGYFRPSEDSDACEPCPKGTYSNRFSDQWPLGCTFCPSTSYQDQVGQTACLPCPANTFSVPPAVSLEDCRCKKGYFSPVYDASQTYGKPGYACVACHTEDFTTQAMDDEPCSVDVQGTLCDEPVSQVCVPRVTGSFDYRLCMIYCAGGTMLPLAKPYFYISKAQAATNTQNPGFDEYKPVIESCLPSTACLNGNQCNTGYEGPNCGACVFGYFQDPESNVCTRCGEDQVLGTLIFSALGMIGTFGAFFLSLLYLKMLSDPIFKGQIKLYIARKIVDRMKAALGGGGGGGGNPLMKMIDKFRFKRVTLIIRKQDIAGYWPYFQNKDLGFVFRVDKDRTIHVAGVRPGSPASHLGISHSWRLLVLNGKHLRADTDVQDALSSCKLPIYCLFRAPRAEKSDDEAELDTSDAKELSASGVRLITMSLSIMQSFNGIGRIDLEWPELFTRIMAVIANLSFNFNFFQPDCSVESPYWQNWVMFTIMPYALMFPITCSYLVVKYLSFRESRGDPQYREVQGWLLLNAWGRAMLTILLLFIQQHMTQLSIPFQCKSMADGSQVLVASQDIVCDLADTNYQLLFGMASLGWFVFGSGFAVLNVCLYWSYHWQAGTKTRDRIPIYVAAVEMSVENMRGWVEAVRLRVFSNIVAVRTYPTGKDAEAAEKRQLMEAKMKQRGAAVVPDKPGKDLNKELADMRRRKATLEDEVNLKEIKLKWKNKERFTEKGSWPDQLDGSYLTYGWVLIFSSFFRQFALMLSALMAVEFPPFGAAAQSLVFMINFAALILLFPYTARLLNIEESVLTGCMAFLTFMAAFKEMVSKHNKASQYQSTIDATSTLIDVLVLIIVTIISGTMVFNAYIIIGGAVTTESDDQILNKAYFETAMQQERLREEEERGRFHRQMEEEARDEEDAHEAAFWNDPLQAVEKECIGLKLIPLPDSEATELDKCISSITSPFVEELREKRDAFESTIQQKKEALKTREQMEAEELRQMRWEEFRQKKADIFWTAQEAKERNAMFHEDPQRLHEAFMQEALQLAEQHERDCMERVEREQREVEEWNANLEAAERVAMAEEDLLSFEVRFWESLHAQEPELRARELREMAKLEFRQREVEETNARLEAMFLDMMQKEEQRQREVEEWNGQLEAQAQEAMEREEELQREYDEFLEISRLQIEKDQLKKLRKEELKRMQKEEKMMRKYLQSLLESEELELSRMASEEQRMRQVEELASQLEIQNLEDMRWEEQRQKEIAAYLAQLEDDERRGMAKEEKRTRKFRKKTQERLLLVLDRAGMEVNDLRVQEHAAKKLQRERTRMAQEDEEAKEQRARDRIRLEIEEEDRKRRQAQAEREEMERQAEQAEAE</sequence>
<dbReference type="InterPro" id="IPR002049">
    <property type="entry name" value="LE_dom"/>
</dbReference>
<organism evidence="5 6">
    <name type="scientific">Symbiodinium necroappetens</name>
    <dbReference type="NCBI Taxonomy" id="1628268"/>
    <lineage>
        <taxon>Eukaryota</taxon>
        <taxon>Sar</taxon>
        <taxon>Alveolata</taxon>
        <taxon>Dinophyceae</taxon>
        <taxon>Suessiales</taxon>
        <taxon>Symbiodiniaceae</taxon>
        <taxon>Symbiodinium</taxon>
    </lineage>
</organism>
<feature type="coiled-coil region" evidence="1">
    <location>
        <begin position="1556"/>
        <end position="1586"/>
    </location>
</feature>
<feature type="coiled-coil region" evidence="1">
    <location>
        <begin position="1633"/>
        <end position="1674"/>
    </location>
</feature>
<accession>A0A813BY75</accession>
<feature type="non-terminal residue" evidence="5">
    <location>
        <position position="1"/>
    </location>
</feature>
<feature type="coiled-coil region" evidence="1">
    <location>
        <begin position="1286"/>
        <end position="1313"/>
    </location>
</feature>
<dbReference type="InterPro" id="IPR011641">
    <property type="entry name" value="Tyr-kin_ephrin_A/B_rcpt-like"/>
</dbReference>
<keyword evidence="3" id="KW-1133">Transmembrane helix</keyword>